<dbReference type="SMART" id="SM00320">
    <property type="entry name" value="WD40"/>
    <property type="match status" value="6"/>
</dbReference>
<keyword evidence="2" id="KW-1185">Reference proteome</keyword>
<dbReference type="Proteomes" id="UP000692954">
    <property type="component" value="Unassembled WGS sequence"/>
</dbReference>
<comment type="caution">
    <text evidence="1">The sequence shown here is derived from an EMBL/GenBank/DDBJ whole genome shotgun (WGS) entry which is preliminary data.</text>
</comment>
<evidence type="ECO:0000313" key="2">
    <source>
        <dbReference type="Proteomes" id="UP000692954"/>
    </source>
</evidence>
<dbReference type="OrthoDB" id="412867at2759"/>
<proteinExistence type="predicted"/>
<evidence type="ECO:0000313" key="1">
    <source>
        <dbReference type="EMBL" id="CAD8129613.1"/>
    </source>
</evidence>
<organism evidence="1 2">
    <name type="scientific">Paramecium sonneborni</name>
    <dbReference type="NCBI Taxonomy" id="65129"/>
    <lineage>
        <taxon>Eukaryota</taxon>
        <taxon>Sar</taxon>
        <taxon>Alveolata</taxon>
        <taxon>Ciliophora</taxon>
        <taxon>Intramacronucleata</taxon>
        <taxon>Oligohymenophorea</taxon>
        <taxon>Peniculida</taxon>
        <taxon>Parameciidae</taxon>
        <taxon>Paramecium</taxon>
    </lineage>
</organism>
<dbReference type="GO" id="GO:0097361">
    <property type="term" value="C:cytosolic [4Fe-4S] assembly targeting complex"/>
    <property type="evidence" value="ECO:0007669"/>
    <property type="project" value="TreeGrafter"/>
</dbReference>
<accession>A0A8S1RQK5</accession>
<evidence type="ECO:0008006" key="3">
    <source>
        <dbReference type="Google" id="ProtNLM"/>
    </source>
</evidence>
<protein>
    <recommendedName>
        <fullName evidence="3">WD40-repeat-containing domain</fullName>
    </recommendedName>
</protein>
<gene>
    <name evidence="1" type="ORF">PSON_ATCC_30995.1.T2340004</name>
</gene>
<dbReference type="AlphaFoldDB" id="A0A8S1RQK5"/>
<dbReference type="GO" id="GO:0016226">
    <property type="term" value="P:iron-sulfur cluster assembly"/>
    <property type="evidence" value="ECO:0007669"/>
    <property type="project" value="TreeGrafter"/>
</dbReference>
<name>A0A8S1RQK5_9CILI</name>
<dbReference type="EMBL" id="CAJJDN010000234">
    <property type="protein sequence ID" value="CAD8129613.1"/>
    <property type="molecule type" value="Genomic_DNA"/>
</dbReference>
<sequence length="552" mass="65179">MYFNNQSGLQCLNQFISLLSQIKNQQQIQQKQENRLNIQQEGLFESDDYHANLKDQQEICHSSEINQYIDLIGQSGEIIKLIEELNYKANQLKNKFAQRSNVNSNVNSNQESNISKQENLSINSKISSLSQQQNNKEEKSFSIIVEDLQSYIINQLEQKNPNLLQVLNKKEEQFNYNNQFVNSLNEFLQEWMQKVQNRFEIVEKQKLKLELISQKREVQNIENSDQINEQKQLDTYNFNRPTSKEIEIKQVERCQTMCFNKNDSLIATSIGQQIQLWTFSNGQMLKIGDPLNGHKGSVTYIIFSKRSENDFISGAVSGQNTIIMWIYRKDKWNQIEPNKSEKGSITSMILNQYNDKLFTCDQQGFIKMWHVSFSQGVFELGYEFKQQLNPIWGISLNQSQTYLIACGDSNKLILWEKKSEQNWVISQEIKIRSQVNRVKFTNNHEFICSTQQEGYLYEYKLKKGRNYFQESNKIQLNFEEQDQFGFPLKFIQNIYFAKHNKYFYILRSHSKKIEILNTLTFSDMNLFGTLSNDKKKLLIWNDGSFRLKQLKY</sequence>
<dbReference type="InterPro" id="IPR001680">
    <property type="entry name" value="WD40_rpt"/>
</dbReference>
<reference evidence="1" key="1">
    <citation type="submission" date="2021-01" db="EMBL/GenBank/DDBJ databases">
        <authorList>
            <consortium name="Genoscope - CEA"/>
            <person name="William W."/>
        </authorList>
    </citation>
    <scope>NUCLEOTIDE SEQUENCE</scope>
</reference>
<dbReference type="PANTHER" id="PTHR19920:SF0">
    <property type="entry name" value="CYTOSOLIC IRON-SULFUR PROTEIN ASSEMBLY PROTEIN CIAO1-RELATED"/>
    <property type="match status" value="1"/>
</dbReference>
<dbReference type="PANTHER" id="PTHR19920">
    <property type="entry name" value="WD40 PROTEIN CIAO1"/>
    <property type="match status" value="1"/>
</dbReference>